<keyword evidence="10 19" id="KW-1133">Transmembrane helix</keyword>
<dbReference type="InParanoid" id="Q7NLY9"/>
<evidence type="ECO:0000256" key="4">
    <source>
        <dbReference type="ARBA" id="ARBA00022516"/>
    </source>
</evidence>
<reference evidence="20 21" key="1">
    <citation type="journal article" date="2003" name="DNA Res.">
        <title>Complete genome structure of Gloeobacter violaceus PCC 7421, a cyanobacterium that lacks thylakoids.</title>
        <authorList>
            <person name="Nakamura Y."/>
            <person name="Kaneko T."/>
            <person name="Sato S."/>
            <person name="Mimuro M."/>
            <person name="Miyashita H."/>
            <person name="Tsuchiya T."/>
            <person name="Sasamoto S."/>
            <person name="Watanabe A."/>
            <person name="Kawashima K."/>
            <person name="Kishida Y."/>
            <person name="Kiyokawa C."/>
            <person name="Kohara M."/>
            <person name="Matsumoto M."/>
            <person name="Matsuno A."/>
            <person name="Nakazaki N."/>
            <person name="Shimpo S."/>
            <person name="Takeuchi C."/>
            <person name="Yamada M."/>
            <person name="Tabata S."/>
        </authorList>
    </citation>
    <scope>NUCLEOTIDE SEQUENCE [LARGE SCALE GENOMIC DNA]</scope>
    <source>
        <strain evidence="21">ATCC 29082 / PCC 7421</strain>
    </source>
</reference>
<accession>Q7NLY9</accession>
<dbReference type="InterPro" id="IPR029044">
    <property type="entry name" value="Nucleotide-diphossugar_trans"/>
</dbReference>
<dbReference type="GO" id="GO:0046467">
    <property type="term" value="P:membrane lipid biosynthetic process"/>
    <property type="evidence" value="ECO:0007669"/>
    <property type="project" value="UniProtKB-ARBA"/>
</dbReference>
<dbReference type="EC" id="2.4.1.336" evidence="15"/>
<evidence type="ECO:0000256" key="14">
    <source>
        <dbReference type="ARBA" id="ARBA00053004"/>
    </source>
</evidence>
<dbReference type="KEGG" id="gvi:gll0980"/>
<gene>
    <name evidence="20" type="ordered locus">gll0980</name>
</gene>
<dbReference type="Proteomes" id="UP000000557">
    <property type="component" value="Chromosome"/>
</dbReference>
<dbReference type="GO" id="GO:0005886">
    <property type="term" value="C:plasma membrane"/>
    <property type="evidence" value="ECO:0000318"/>
    <property type="project" value="GO_Central"/>
</dbReference>
<feature type="transmembrane region" description="Helical" evidence="19">
    <location>
        <begin position="543"/>
        <end position="569"/>
    </location>
</feature>
<keyword evidence="7 19" id="KW-0812">Transmembrane</keyword>
<evidence type="ECO:0000256" key="2">
    <source>
        <dbReference type="ARBA" id="ARBA00004141"/>
    </source>
</evidence>
<dbReference type="EMBL" id="BA000045">
    <property type="protein sequence ID" value="BAC88921.1"/>
    <property type="molecule type" value="Genomic_DNA"/>
</dbReference>
<feature type="transmembrane region" description="Helical" evidence="19">
    <location>
        <begin position="437"/>
        <end position="460"/>
    </location>
</feature>
<dbReference type="RefSeq" id="WP_011140982.1">
    <property type="nucleotide sequence ID" value="NC_005125.1"/>
</dbReference>
<evidence type="ECO:0000256" key="18">
    <source>
        <dbReference type="SAM" id="MobiDB-lite"/>
    </source>
</evidence>
<sequence length="804" mass="87702">MSSSLFDVLTTGVIYFSSAFLLAALLTVYEKVFAAKGGLRGAVALALGNGPAALVAGYLSPHGWEVLVPLGVAATGQLLVHRWMTHFSASGRLLLVNNFLLALTVLAWGVNFIVNLEISLLTRMLMLAGYPLLVLMLPIGVIASLEQWEVLTRKRWLRPRTVKPIGEREHYPKVCLQVPCYAEPPEVVTATLDRLAALRYPNFEVMVIDNNTKDPNLWKPVEAYCEQLGERFRFFHVDPLAGAKAGALNWAMERVAGDVEIIGVIDADYHAEPDFLSSLLAHFDEPRMGFVQTPHDYRGWENSLYQRMCYWEYKTFFATTMPSLNEKDAGLTVGTMCLIRRRALDEAGGWSEWCQTEDSELAIRIHALGYTSVFVPQTFGRGLIPETFAGYKKQRFRWTFGPVQEFKQHLRLFLPKPWAAPSELRPIQKLHHMNHGLGPFTTGLSFLMMPVNLAVLVSMLVQGESVAAPRSLWIAAVCATVAGWLLTWLIHRVEMGCSLRDTIGAILAKQALYHTMITASVMGLFVGRIAWRRTDKFKSLPSGLVALASARTELLLGIVCLGLGLAICVAQPPSSLLLLLGIGLLFQSLNYLPAPLLALRAEYELQAAQSDKLPSPQAAIRKLPVPARQAAVGAALAGGVAVIAGAWLAQPQPGAPPVGAKSAAPAGRPMVVKTSPAKFDDERVPGKQPTVTTRQAYLEVSSGAVSAATVPSAAASESPANGRTDRRLSLPTSASRATAMVGNPPTPNEPTDLDFHYALAPSGTEAGIIEPTSIQLLAVSTPIIPDCYERESKKRDYRCRNRKN</sequence>
<evidence type="ECO:0000256" key="3">
    <source>
        <dbReference type="ARBA" id="ARBA00006739"/>
    </source>
</evidence>
<evidence type="ECO:0000256" key="15">
    <source>
        <dbReference type="ARBA" id="ARBA00066964"/>
    </source>
</evidence>
<dbReference type="PATRIC" id="fig|251221.4.peg.1001"/>
<evidence type="ECO:0000313" key="20">
    <source>
        <dbReference type="EMBL" id="BAC88921.1"/>
    </source>
</evidence>
<evidence type="ECO:0000256" key="9">
    <source>
        <dbReference type="ARBA" id="ARBA00022842"/>
    </source>
</evidence>
<evidence type="ECO:0000256" key="11">
    <source>
        <dbReference type="ARBA" id="ARBA00023098"/>
    </source>
</evidence>
<dbReference type="GO" id="GO:0016758">
    <property type="term" value="F:hexosyltransferase activity"/>
    <property type="evidence" value="ECO:0000318"/>
    <property type="project" value="GO_Central"/>
</dbReference>
<feature type="transmembrane region" description="Helical" evidence="19">
    <location>
        <begin position="120"/>
        <end position="145"/>
    </location>
</feature>
<dbReference type="STRING" id="251221.gene:10758458"/>
<reference evidence="20 21" key="2">
    <citation type="journal article" date="2003" name="DNA Res.">
        <title>Complete genome structure of Gloeobacter violaceus PCC 7421, a cyanobacterium that lacks thylakoids (supplement).</title>
        <authorList>
            <person name="Nakamura Y."/>
            <person name="Kaneko T."/>
            <person name="Sato S."/>
            <person name="Mimuro M."/>
            <person name="Miyashita H."/>
            <person name="Tsuchiya T."/>
            <person name="Sasamoto S."/>
            <person name="Watanabe A."/>
            <person name="Kawashima K."/>
            <person name="Kishida Y."/>
            <person name="Kiyokawa C."/>
            <person name="Kohara M."/>
            <person name="Matsumoto M."/>
            <person name="Matsuno A."/>
            <person name="Nakazaki N."/>
            <person name="Shimpo S."/>
            <person name="Takeuchi C."/>
            <person name="Yamada M."/>
            <person name="Tabata S."/>
        </authorList>
    </citation>
    <scope>NUCLEOTIDE SEQUENCE [LARGE SCALE GENOMIC DNA]</scope>
    <source>
        <strain evidence="21">ATCC 29082 / PCC 7421</strain>
    </source>
</reference>
<dbReference type="FunFam" id="3.90.550.10:FF:000164">
    <property type="entry name" value="Beta-(1-3)-glucosyl transferase"/>
    <property type="match status" value="1"/>
</dbReference>
<keyword evidence="21" id="KW-1185">Reference proteome</keyword>
<dbReference type="GO" id="GO:0030244">
    <property type="term" value="P:cellulose biosynthetic process"/>
    <property type="evidence" value="ECO:0000318"/>
    <property type="project" value="GO_Central"/>
</dbReference>
<proteinExistence type="inferred from homology"/>
<feature type="transmembrane region" description="Helical" evidence="19">
    <location>
        <begin position="472"/>
        <end position="490"/>
    </location>
</feature>
<keyword evidence="6" id="KW-0808">Transferase</keyword>
<evidence type="ECO:0000256" key="8">
    <source>
        <dbReference type="ARBA" id="ARBA00022798"/>
    </source>
</evidence>
<dbReference type="HOGENOM" id="CLU_354430_0_0_3"/>
<feature type="region of interest" description="Disordered" evidence="18">
    <location>
        <begin position="708"/>
        <end position="728"/>
    </location>
</feature>
<dbReference type="SUPFAM" id="SSF53448">
    <property type="entry name" value="Nucleotide-diphospho-sugar transferases"/>
    <property type="match status" value="1"/>
</dbReference>
<keyword evidence="12 19" id="KW-0472">Membrane</keyword>
<dbReference type="EnsemblBacteria" id="BAC88921">
    <property type="protein sequence ID" value="BAC88921"/>
    <property type="gene ID" value="BAC88921"/>
</dbReference>
<feature type="transmembrane region" description="Helical" evidence="19">
    <location>
        <begin position="511"/>
        <end position="531"/>
    </location>
</feature>
<feature type="transmembrane region" description="Helical" evidence="19">
    <location>
        <begin position="576"/>
        <end position="594"/>
    </location>
</feature>
<keyword evidence="8" id="KW-0319">Glycerol metabolism</keyword>
<keyword evidence="11" id="KW-0443">Lipid metabolism</keyword>
<comment type="cofactor">
    <cofactor evidence="1">
        <name>Mg(2+)</name>
        <dbReference type="ChEBI" id="CHEBI:18420"/>
    </cofactor>
</comment>
<evidence type="ECO:0000256" key="12">
    <source>
        <dbReference type="ARBA" id="ARBA00023136"/>
    </source>
</evidence>
<keyword evidence="13" id="KW-0119">Carbohydrate metabolism</keyword>
<dbReference type="Gene3D" id="3.90.550.10">
    <property type="entry name" value="Spore Coat Polysaccharide Biosynthesis Protein SpsA, Chain A"/>
    <property type="match status" value="1"/>
</dbReference>
<dbReference type="CAZy" id="GT2">
    <property type="family name" value="Glycosyltransferase Family 2"/>
</dbReference>
<dbReference type="eggNOG" id="COG1215">
    <property type="taxonomic scope" value="Bacteria"/>
</dbReference>
<feature type="transmembrane region" description="Helical" evidence="19">
    <location>
        <begin position="95"/>
        <end position="114"/>
    </location>
</feature>
<evidence type="ECO:0000256" key="5">
    <source>
        <dbReference type="ARBA" id="ARBA00022676"/>
    </source>
</evidence>
<evidence type="ECO:0000313" key="21">
    <source>
        <dbReference type="Proteomes" id="UP000000557"/>
    </source>
</evidence>
<dbReference type="OrthoDB" id="9766299at2"/>
<name>Q7NLY9_GLOVI</name>
<feature type="transmembrane region" description="Helical" evidence="19">
    <location>
        <begin position="12"/>
        <end position="29"/>
    </location>
</feature>
<dbReference type="InterPro" id="IPR050321">
    <property type="entry name" value="Glycosyltr_2/OpgH_subfam"/>
</dbReference>
<organism evidence="20 21">
    <name type="scientific">Gloeobacter violaceus (strain ATCC 29082 / PCC 7421)</name>
    <dbReference type="NCBI Taxonomy" id="251221"/>
    <lineage>
        <taxon>Bacteria</taxon>
        <taxon>Bacillati</taxon>
        <taxon>Cyanobacteriota</taxon>
        <taxon>Cyanophyceae</taxon>
        <taxon>Gloeobacterales</taxon>
        <taxon>Gloeobacteraceae</taxon>
        <taxon>Gloeobacter</taxon>
    </lineage>
</organism>
<comment type="subcellular location">
    <subcellularLocation>
        <location evidence="2">Membrane</location>
        <topology evidence="2">Multi-pass membrane protein</topology>
    </subcellularLocation>
</comment>
<dbReference type="AlphaFoldDB" id="Q7NLY9"/>
<evidence type="ECO:0000256" key="13">
    <source>
        <dbReference type="ARBA" id="ARBA00023277"/>
    </source>
</evidence>
<evidence type="ECO:0000256" key="19">
    <source>
        <dbReference type="SAM" id="Phobius"/>
    </source>
</evidence>
<dbReference type="PANTHER" id="PTHR43867:SF4">
    <property type="entry name" value="BETA-(1-3)-GLUCOSYL TRANSFERASE"/>
    <property type="match status" value="1"/>
</dbReference>
<dbReference type="GO" id="GO:0006071">
    <property type="term" value="P:glycerol metabolic process"/>
    <property type="evidence" value="ECO:0007669"/>
    <property type="project" value="UniProtKB-KW"/>
</dbReference>
<comment type="similarity">
    <text evidence="3">Belongs to the glycosyltransferase 2 family.</text>
</comment>
<evidence type="ECO:0000256" key="7">
    <source>
        <dbReference type="ARBA" id="ARBA00022692"/>
    </source>
</evidence>
<keyword evidence="9" id="KW-0460">Magnesium</keyword>
<evidence type="ECO:0000256" key="1">
    <source>
        <dbReference type="ARBA" id="ARBA00001946"/>
    </source>
</evidence>
<comment type="catalytic activity">
    <reaction evidence="14">
        <text>a 1,2-diacyl-sn-glycerol + UDP-alpha-D-glucose = a 1,2-diacyl-3-O-(beta-D-glucopyranosyl)-sn-glycerol + UDP + H(+)</text>
        <dbReference type="Rhea" id="RHEA:17285"/>
        <dbReference type="ChEBI" id="CHEBI:15378"/>
        <dbReference type="ChEBI" id="CHEBI:17815"/>
        <dbReference type="ChEBI" id="CHEBI:58223"/>
        <dbReference type="ChEBI" id="CHEBI:58885"/>
        <dbReference type="ChEBI" id="CHEBI:75799"/>
        <dbReference type="EC" id="2.4.1.336"/>
    </reaction>
</comment>
<evidence type="ECO:0000256" key="17">
    <source>
        <dbReference type="ARBA" id="ARBA00078564"/>
    </source>
</evidence>
<keyword evidence="4" id="KW-0444">Lipid biosynthesis</keyword>
<evidence type="ECO:0000256" key="16">
    <source>
        <dbReference type="ARBA" id="ARBA00068721"/>
    </source>
</evidence>
<feature type="transmembrane region" description="Helical" evidence="19">
    <location>
        <begin position="41"/>
        <end position="60"/>
    </location>
</feature>
<keyword evidence="5" id="KW-0328">Glycosyltransferase</keyword>
<feature type="transmembrane region" description="Helical" evidence="19">
    <location>
        <begin position="66"/>
        <end position="83"/>
    </location>
</feature>
<dbReference type="Pfam" id="PF13641">
    <property type="entry name" value="Glyco_tranf_2_3"/>
    <property type="match status" value="1"/>
</dbReference>
<dbReference type="PANTHER" id="PTHR43867">
    <property type="entry name" value="CELLULOSE SYNTHASE CATALYTIC SUBUNIT A [UDP-FORMING]"/>
    <property type="match status" value="1"/>
</dbReference>
<dbReference type="CDD" id="cd06435">
    <property type="entry name" value="CESA_NdvC_like"/>
    <property type="match status" value="1"/>
</dbReference>
<evidence type="ECO:0000256" key="6">
    <source>
        <dbReference type="ARBA" id="ARBA00022679"/>
    </source>
</evidence>
<feature type="compositionally biased region" description="Low complexity" evidence="18">
    <location>
        <begin position="708"/>
        <end position="720"/>
    </location>
</feature>
<evidence type="ECO:0000256" key="10">
    <source>
        <dbReference type="ARBA" id="ARBA00022989"/>
    </source>
</evidence>
<protein>
    <recommendedName>
        <fullName evidence="16">Beta-monoglucosyldiacylglycerol synthase</fullName>
        <ecNumber evidence="15">2.4.1.336</ecNumber>
    </recommendedName>
    <alternativeName>
        <fullName evidence="17">UDP-glucose:1,2-diacylglycerol 3-beta-D-glucosyltransferase</fullName>
    </alternativeName>
</protein>